<feature type="domain" description="SnoaL-like" evidence="2">
    <location>
        <begin position="106"/>
        <end position="197"/>
    </location>
</feature>
<dbReference type="SUPFAM" id="SSF54427">
    <property type="entry name" value="NTF2-like"/>
    <property type="match status" value="1"/>
</dbReference>
<protein>
    <recommendedName>
        <fullName evidence="2">SnoaL-like domain-containing protein</fullName>
    </recommendedName>
</protein>
<dbReference type="InterPro" id="IPR037401">
    <property type="entry name" value="SnoaL-like"/>
</dbReference>
<reference evidence="3 4" key="1">
    <citation type="journal article" date="2018" name="Proc. Natl. Acad. Sci. U.S.A.">
        <title>Draft genome sequence of Camellia sinensis var. sinensis provides insights into the evolution of the tea genome and tea quality.</title>
        <authorList>
            <person name="Wei C."/>
            <person name="Yang H."/>
            <person name="Wang S."/>
            <person name="Zhao J."/>
            <person name="Liu C."/>
            <person name="Gao L."/>
            <person name="Xia E."/>
            <person name="Lu Y."/>
            <person name="Tai Y."/>
            <person name="She G."/>
            <person name="Sun J."/>
            <person name="Cao H."/>
            <person name="Tong W."/>
            <person name="Gao Q."/>
            <person name="Li Y."/>
            <person name="Deng W."/>
            <person name="Jiang X."/>
            <person name="Wang W."/>
            <person name="Chen Q."/>
            <person name="Zhang S."/>
            <person name="Li H."/>
            <person name="Wu J."/>
            <person name="Wang P."/>
            <person name="Li P."/>
            <person name="Shi C."/>
            <person name="Zheng F."/>
            <person name="Jian J."/>
            <person name="Huang B."/>
            <person name="Shan D."/>
            <person name="Shi M."/>
            <person name="Fang C."/>
            <person name="Yue Y."/>
            <person name="Li F."/>
            <person name="Li D."/>
            <person name="Wei S."/>
            <person name="Han B."/>
            <person name="Jiang C."/>
            <person name="Yin Y."/>
            <person name="Xia T."/>
            <person name="Zhang Z."/>
            <person name="Bennetzen J.L."/>
            <person name="Zhao S."/>
            <person name="Wan X."/>
        </authorList>
    </citation>
    <scope>NUCLEOTIDE SEQUENCE [LARGE SCALE GENOMIC DNA]</scope>
    <source>
        <strain evidence="4">cv. Shuchazao</strain>
        <tissue evidence="3">Leaf</tissue>
    </source>
</reference>
<dbReference type="Proteomes" id="UP000306102">
    <property type="component" value="Unassembled WGS sequence"/>
</dbReference>
<comment type="caution">
    <text evidence="3">The sequence shown here is derived from an EMBL/GenBank/DDBJ whole genome shotgun (WGS) entry which is preliminary data.</text>
</comment>
<sequence length="263" mass="28756">MLMTIPTTSSSSFLPYQCHHVKPKPGGVLLPAFTATSPSSSSSSSNSTTTTTTSPPHFNTVKIISTTTRRRRRWAVSSSSSSGNQTLGIAPTTTLSSPPASASEIVKKFYEGINGHDLASVEDLIADNCVYEDLIFPQPFAILEFFQKFIDSISTDLQFVIDDISDKDTSVVGVTWHLEWKGKAFPFSKGCSFYRLDVLNGKKQIIYGRDSVEPAIKPGEMALVCTIALIHDINLYKSRCHQRCRMAAATVSTASRPVMTESM</sequence>
<organism evidence="3 4">
    <name type="scientific">Camellia sinensis var. sinensis</name>
    <name type="common">China tea</name>
    <dbReference type="NCBI Taxonomy" id="542762"/>
    <lineage>
        <taxon>Eukaryota</taxon>
        <taxon>Viridiplantae</taxon>
        <taxon>Streptophyta</taxon>
        <taxon>Embryophyta</taxon>
        <taxon>Tracheophyta</taxon>
        <taxon>Spermatophyta</taxon>
        <taxon>Magnoliopsida</taxon>
        <taxon>eudicotyledons</taxon>
        <taxon>Gunneridae</taxon>
        <taxon>Pentapetalae</taxon>
        <taxon>asterids</taxon>
        <taxon>Ericales</taxon>
        <taxon>Theaceae</taxon>
        <taxon>Camellia</taxon>
    </lineage>
</organism>
<dbReference type="EMBL" id="SDRB02003775">
    <property type="protein sequence ID" value="THG16937.1"/>
    <property type="molecule type" value="Genomic_DNA"/>
</dbReference>
<keyword evidence="4" id="KW-1185">Reference proteome</keyword>
<feature type="region of interest" description="Disordered" evidence="1">
    <location>
        <begin position="29"/>
        <end position="99"/>
    </location>
</feature>
<name>A0A4V3WPM4_CAMSN</name>
<dbReference type="AlphaFoldDB" id="A0A4V3WPM4"/>
<evidence type="ECO:0000313" key="4">
    <source>
        <dbReference type="Proteomes" id="UP000306102"/>
    </source>
</evidence>
<gene>
    <name evidence="3" type="ORF">TEA_015742</name>
</gene>
<dbReference type="PANTHER" id="PTHR33698:SF3">
    <property type="entry name" value="OS09G0266000 PROTEIN"/>
    <property type="match status" value="1"/>
</dbReference>
<proteinExistence type="predicted"/>
<evidence type="ECO:0000256" key="1">
    <source>
        <dbReference type="SAM" id="MobiDB-lite"/>
    </source>
</evidence>
<dbReference type="STRING" id="542762.A0A4V3WPM4"/>
<evidence type="ECO:0000313" key="3">
    <source>
        <dbReference type="EMBL" id="THG16937.1"/>
    </source>
</evidence>
<evidence type="ECO:0000259" key="2">
    <source>
        <dbReference type="Pfam" id="PF12680"/>
    </source>
</evidence>
<feature type="compositionally biased region" description="Low complexity" evidence="1">
    <location>
        <begin position="90"/>
        <end position="99"/>
    </location>
</feature>
<dbReference type="InterPro" id="IPR032710">
    <property type="entry name" value="NTF2-like_dom_sf"/>
</dbReference>
<feature type="compositionally biased region" description="Low complexity" evidence="1">
    <location>
        <begin position="36"/>
        <end position="56"/>
    </location>
</feature>
<dbReference type="Pfam" id="PF12680">
    <property type="entry name" value="SnoaL_2"/>
    <property type="match status" value="1"/>
</dbReference>
<dbReference type="Gene3D" id="3.10.450.50">
    <property type="match status" value="1"/>
</dbReference>
<dbReference type="PANTHER" id="PTHR33698">
    <property type="entry name" value="NUCLEAR TRANSPORT FACTOR 2 (NTF2)-LIKE PROTEIN"/>
    <property type="match status" value="1"/>
</dbReference>
<accession>A0A4V3WPM4</accession>